<dbReference type="PROSITE" id="PS52050">
    <property type="entry name" value="WYL"/>
    <property type="match status" value="1"/>
</dbReference>
<dbReference type="GO" id="GO:0003700">
    <property type="term" value="F:DNA-binding transcription factor activity"/>
    <property type="evidence" value="ECO:0007669"/>
    <property type="project" value="InterPro"/>
</dbReference>
<dbReference type="InterPro" id="IPR001034">
    <property type="entry name" value="DeoR_HTH"/>
</dbReference>
<dbReference type="InterPro" id="IPR013196">
    <property type="entry name" value="HTH_11"/>
</dbReference>
<dbReference type="AlphaFoldDB" id="A0A5J6L6H9"/>
<evidence type="ECO:0000313" key="5">
    <source>
        <dbReference type="Proteomes" id="UP000325516"/>
    </source>
</evidence>
<organism evidence="4 5">
    <name type="scientific">Microbacterium lushaniae</name>
    <dbReference type="NCBI Taxonomy" id="2614639"/>
    <lineage>
        <taxon>Bacteria</taxon>
        <taxon>Bacillati</taxon>
        <taxon>Actinomycetota</taxon>
        <taxon>Actinomycetes</taxon>
        <taxon>Micrococcales</taxon>
        <taxon>Microbacteriaceae</taxon>
        <taxon>Microbacterium</taxon>
    </lineage>
</organism>
<dbReference type="Pfam" id="PF08279">
    <property type="entry name" value="HTH_11"/>
    <property type="match status" value="1"/>
</dbReference>
<evidence type="ECO:0000256" key="1">
    <source>
        <dbReference type="ARBA" id="ARBA00023015"/>
    </source>
</evidence>
<keyword evidence="2" id="KW-0804">Transcription</keyword>
<evidence type="ECO:0000256" key="2">
    <source>
        <dbReference type="ARBA" id="ARBA00023163"/>
    </source>
</evidence>
<dbReference type="KEGG" id="mlz:F6J85_13590"/>
<accession>A0A5J6L6H9</accession>
<dbReference type="InterPro" id="IPR051534">
    <property type="entry name" value="CBASS_pafABC_assoc_protein"/>
</dbReference>
<feature type="domain" description="HTH deoR-type" evidence="3">
    <location>
        <begin position="2"/>
        <end position="67"/>
    </location>
</feature>
<dbReference type="PANTHER" id="PTHR34580:SF1">
    <property type="entry name" value="PROTEIN PAFC"/>
    <property type="match status" value="1"/>
</dbReference>
<dbReference type="InterPro" id="IPR026881">
    <property type="entry name" value="WYL_dom"/>
</dbReference>
<dbReference type="Pfam" id="PF25583">
    <property type="entry name" value="WCX"/>
    <property type="match status" value="1"/>
</dbReference>
<sequence>MRADRLIQALLVLQARESVTAAQLAEELEVSVPTARRDLQALLDAGVPIYPRAGRGGGWQLIGGARTDLTGLSAPEAFALVLRLTRTGAESEAAVRAERKMLQALPRPFRDAAERVIAATVHEGPWGRDDPAAEAPAHAQLLQEAIATGKLVGLGYREGREPVALVPLVVGRRGDLWYVLAAPPRPGTGVADTSRVRTYRIDRIRELRVLREPGRAPDDFSPERAWEEMVAVVDARRGAVAATVAVGPEVVAAFCRWFGQYAVVGESAAGGRVQVEVRAQSARALAEQLAGWSAEVEVIEPEEVRHELVQIGAHLVATYRDTSPPSR</sequence>
<protein>
    <submittedName>
        <fullName evidence="4">WYL domain-containing protein</fullName>
    </submittedName>
</protein>
<dbReference type="Pfam" id="PF13280">
    <property type="entry name" value="WYL"/>
    <property type="match status" value="1"/>
</dbReference>
<reference evidence="5" key="1">
    <citation type="submission" date="2019-09" db="EMBL/GenBank/DDBJ databases">
        <title>Mumia zhuanghuii sp. nov. isolated from the intestinal contents of plateau pika (Ochotona curzoniae) in the Qinghai-Tibet plateau of China.</title>
        <authorList>
            <person name="Tian Z."/>
        </authorList>
    </citation>
    <scope>NUCLEOTIDE SEQUENCE [LARGE SCALE GENOMIC DNA]</scope>
    <source>
        <strain evidence="5">L-031</strain>
    </source>
</reference>
<name>A0A5J6L6H9_9MICO</name>
<evidence type="ECO:0000259" key="3">
    <source>
        <dbReference type="PROSITE" id="PS51000"/>
    </source>
</evidence>
<dbReference type="Proteomes" id="UP000325516">
    <property type="component" value="Chromosome"/>
</dbReference>
<dbReference type="PROSITE" id="PS51000">
    <property type="entry name" value="HTH_DEOR_2"/>
    <property type="match status" value="1"/>
</dbReference>
<gene>
    <name evidence="4" type="ORF">F6J85_13590</name>
</gene>
<dbReference type="RefSeq" id="WP_150925756.1">
    <property type="nucleotide sequence ID" value="NZ_CP044232.1"/>
</dbReference>
<dbReference type="SUPFAM" id="SSF46785">
    <property type="entry name" value="Winged helix' DNA-binding domain"/>
    <property type="match status" value="1"/>
</dbReference>
<dbReference type="PANTHER" id="PTHR34580">
    <property type="match status" value="1"/>
</dbReference>
<proteinExistence type="predicted"/>
<dbReference type="InterPro" id="IPR036388">
    <property type="entry name" value="WH-like_DNA-bd_sf"/>
</dbReference>
<keyword evidence="5" id="KW-1185">Reference proteome</keyword>
<dbReference type="Gene3D" id="1.10.10.10">
    <property type="entry name" value="Winged helix-like DNA-binding domain superfamily/Winged helix DNA-binding domain"/>
    <property type="match status" value="1"/>
</dbReference>
<dbReference type="InterPro" id="IPR057727">
    <property type="entry name" value="WCX_dom"/>
</dbReference>
<keyword evidence="1" id="KW-0805">Transcription regulation</keyword>
<dbReference type="EMBL" id="CP044232">
    <property type="protein sequence ID" value="QEW04020.1"/>
    <property type="molecule type" value="Genomic_DNA"/>
</dbReference>
<evidence type="ECO:0000313" key="4">
    <source>
        <dbReference type="EMBL" id="QEW04020.1"/>
    </source>
</evidence>
<dbReference type="InterPro" id="IPR036390">
    <property type="entry name" value="WH_DNA-bd_sf"/>
</dbReference>